<proteinExistence type="predicted"/>
<name>A0A2V0RA51_9ZZZZ</name>
<dbReference type="AlphaFoldDB" id="A0A2V0RA51"/>
<accession>A0A2V0RA51</accession>
<reference evidence="1" key="1">
    <citation type="submission" date="2017-04" db="EMBL/GenBank/DDBJ databases">
        <title>Unveiling RNA virosphere associated with marine microorganisms.</title>
        <authorList>
            <person name="Urayama S."/>
            <person name="Takaki Y."/>
            <person name="Nishi S."/>
            <person name="Yoshida Y."/>
            <person name="Deguchi S."/>
            <person name="Takai K."/>
            <person name="Nunoura T."/>
        </authorList>
    </citation>
    <scope>NUCLEOTIDE SEQUENCE</scope>
</reference>
<dbReference type="EMBL" id="BDQA01000750">
    <property type="protein sequence ID" value="GBH22186.1"/>
    <property type="molecule type" value="Genomic_RNA"/>
</dbReference>
<comment type="caution">
    <text evidence="1">The sequence shown here is derived from an EMBL/GenBank/DDBJ whole genome shotgun (WGS) entry which is preliminary data.</text>
</comment>
<organism evidence="1">
    <name type="scientific">viral metagenome</name>
    <dbReference type="NCBI Taxonomy" id="1070528"/>
    <lineage>
        <taxon>unclassified sequences</taxon>
        <taxon>metagenomes</taxon>
        <taxon>organismal metagenomes</taxon>
    </lineage>
</organism>
<evidence type="ECO:0000313" key="1">
    <source>
        <dbReference type="EMBL" id="GBH22186.1"/>
    </source>
</evidence>
<sequence>MSGIARPHVFRYAMDWTYIAPHHVGTIEMDQLVYQCYNGKYYYADSQFKEEGFVIKGIDYIATIRSINMLEYFHLLTANMYAKKGEEVSIHKYPHLKDKITPASHDTMTRMLTHGLTESARVIMDAHTVWFIRRN</sequence>
<protein>
    <submittedName>
        <fullName evidence="1">Uncharacterized protein</fullName>
    </submittedName>
</protein>